<proteinExistence type="predicted"/>
<feature type="region of interest" description="Disordered" evidence="1">
    <location>
        <begin position="853"/>
        <end position="872"/>
    </location>
</feature>
<dbReference type="EMBL" id="JBHMBS010000001">
    <property type="protein sequence ID" value="MFB9674586.1"/>
    <property type="molecule type" value="Genomic_DNA"/>
</dbReference>
<evidence type="ECO:0000313" key="3">
    <source>
        <dbReference type="Proteomes" id="UP001589610"/>
    </source>
</evidence>
<gene>
    <name evidence="2" type="ORF">ACFFRH_03725</name>
</gene>
<protein>
    <submittedName>
        <fullName evidence="2">Lantibiotic dehydratase</fullName>
    </submittedName>
</protein>
<evidence type="ECO:0000313" key="2">
    <source>
        <dbReference type="EMBL" id="MFB9674586.1"/>
    </source>
</evidence>
<comment type="caution">
    <text evidence="2">The sequence shown here is derived from an EMBL/GenBank/DDBJ whole genome shotgun (WGS) entry which is preliminary data.</text>
</comment>
<keyword evidence="3" id="KW-1185">Reference proteome</keyword>
<name>A0ABV5T680_9ACTN</name>
<dbReference type="RefSeq" id="WP_386154079.1">
    <property type="nucleotide sequence ID" value="NZ_JBHMBS010000001.1"/>
</dbReference>
<reference evidence="2 3" key="1">
    <citation type="submission" date="2024-09" db="EMBL/GenBank/DDBJ databases">
        <authorList>
            <person name="Sun Q."/>
            <person name="Mori K."/>
        </authorList>
    </citation>
    <scope>NUCLEOTIDE SEQUENCE [LARGE SCALE GENOMIC DNA]</scope>
    <source>
        <strain evidence="2 3">JCM 3028</strain>
    </source>
</reference>
<sequence length="884" mass="94749">MVSTRRGPPGRAETDAARRTVDATVVARVAALPVAALAELRCAATWRTVQEILAARGRLAVEGRRLADELEPVIGAAGPGPARPALVALRRALYNARRPAGRAWPVELGPGLGPGLAPRVTAWLADLDRHDALVRQLPDLLDQESRGTHEALRRWVATDAFGYGVLQAGPAMSAALRRWLAAPPGSLPPRQVALRLTRYLARVVAKTSPHATFMMTALGRWDDDGEPVRWDGPWAWRSAVEPNVPLLLRLLTDLARDDDELAALFEVVPNPSLHEDDGRLWYVTGAEDAYHGVAASEPLRRLLRPPYDDLRTRAGGALGRLVGLGVLELRPPVADQAAAHLADLTDRLRTHPAGKALAAAWEALARYPRAVHVSEREALQRKVRSAFTELAGEGADRLPDRNLFYENAVLTTPGPRLGLAAWRPALDDLHTIADFAAVFDGDGLARLLAADLFAECFGAGAQVPLGRFHRTLAERTHRAAPGTPAGELHALMYPWQKRHPPGRTPAVPRLDELRDAREAALAAVRGLLPEAPAPEALTIDPAVLAGLAADRPAFVRPVGSLSCFVQTIGPPDGTPVRLVLNGLGPGYGAMRSRVHRLLRVAGVPAGDNRPLGTEHGVPVEITGLFGNNVNLRSPVAAREIGYPGVVPADPAAFGLRDLAVRHEPGTGLVLVHAGRGTRLRPVYTGMVAPLLLPRTARLLLQLFGDMPGAVTDLASVFSRPPESVPDRVERTARVSVGRVTVARAAWHVPVREIPRRGRGDSAASHLLALAAWFAEHALPERCFVSSSDPGAPIRERPRMMRFTKPTYLDLADPALVTLFDRGLDGGGSVIVFHEPLPDFEAAVDLGGEAAVAPGGENGAPGHREGGDPGHHRHVTEYVVEVGRA</sequence>
<organism evidence="2 3">
    <name type="scientific">Streptosporangium vulgare</name>
    <dbReference type="NCBI Taxonomy" id="46190"/>
    <lineage>
        <taxon>Bacteria</taxon>
        <taxon>Bacillati</taxon>
        <taxon>Actinomycetota</taxon>
        <taxon>Actinomycetes</taxon>
        <taxon>Streptosporangiales</taxon>
        <taxon>Streptosporangiaceae</taxon>
        <taxon>Streptosporangium</taxon>
    </lineage>
</organism>
<accession>A0ABV5T680</accession>
<evidence type="ECO:0000256" key="1">
    <source>
        <dbReference type="SAM" id="MobiDB-lite"/>
    </source>
</evidence>
<dbReference type="Proteomes" id="UP001589610">
    <property type="component" value="Unassembled WGS sequence"/>
</dbReference>